<feature type="domain" description="Thioesterase" evidence="2">
    <location>
        <begin position="137"/>
        <end position="197"/>
    </location>
</feature>
<dbReference type="InterPro" id="IPR052061">
    <property type="entry name" value="PTE-AB_protein"/>
</dbReference>
<dbReference type="EMBL" id="MU005646">
    <property type="protein sequence ID" value="KAF2675850.1"/>
    <property type="molecule type" value="Genomic_DNA"/>
</dbReference>
<dbReference type="CDD" id="cd03443">
    <property type="entry name" value="PaaI_thioesterase"/>
    <property type="match status" value="1"/>
</dbReference>
<dbReference type="SUPFAM" id="SSF54637">
    <property type="entry name" value="Thioesterase/thiol ester dehydrase-isomerase"/>
    <property type="match status" value="1"/>
</dbReference>
<dbReference type="InterPro" id="IPR029069">
    <property type="entry name" value="HotDog_dom_sf"/>
</dbReference>
<proteinExistence type="predicted"/>
<sequence length="227" mass="24859">MPPIPEERLEDFKKLEWCNDLLADPSIEKIQKRKLLGLPESGEQMERTRSVSNTLFTTTLFNDEAVRAFLSMYRRDWREGRAGTNADICSTSSSTTTSSMASVSPSSASASASSPPPAEALLLVSLGANLDGATQRLHGGATSTLLDHVMGTLMSFYFEHTCATAELSVKYKKAVRTPCVLLCRARFVGIKGRWVETVGWIEDGRGMVYAEGRGAFVLDRKEGEGKL</sequence>
<accession>A0A6G1ICT6</accession>
<dbReference type="PANTHER" id="PTHR47260">
    <property type="entry name" value="UPF0644 PROTEIN PB2B4.06"/>
    <property type="match status" value="1"/>
</dbReference>
<keyword evidence="4" id="KW-1185">Reference proteome</keyword>
<dbReference type="AlphaFoldDB" id="A0A6G1ICT6"/>
<dbReference type="InterPro" id="IPR006683">
    <property type="entry name" value="Thioestr_dom"/>
</dbReference>
<protein>
    <recommendedName>
        <fullName evidence="2">Thioesterase domain-containing protein</fullName>
    </recommendedName>
</protein>
<dbReference type="OrthoDB" id="506431at2759"/>
<name>A0A6G1ICT6_9PLEO</name>
<evidence type="ECO:0000259" key="2">
    <source>
        <dbReference type="Pfam" id="PF03061"/>
    </source>
</evidence>
<evidence type="ECO:0000313" key="3">
    <source>
        <dbReference type="EMBL" id="KAF2675850.1"/>
    </source>
</evidence>
<feature type="compositionally biased region" description="Low complexity" evidence="1">
    <location>
        <begin position="90"/>
        <end position="113"/>
    </location>
</feature>
<gene>
    <name evidence="3" type="ORF">K458DRAFT_352693</name>
</gene>
<reference evidence="3" key="1">
    <citation type="journal article" date="2020" name="Stud. Mycol.">
        <title>101 Dothideomycetes genomes: a test case for predicting lifestyles and emergence of pathogens.</title>
        <authorList>
            <person name="Haridas S."/>
            <person name="Albert R."/>
            <person name="Binder M."/>
            <person name="Bloem J."/>
            <person name="Labutti K."/>
            <person name="Salamov A."/>
            <person name="Andreopoulos B."/>
            <person name="Baker S."/>
            <person name="Barry K."/>
            <person name="Bills G."/>
            <person name="Bluhm B."/>
            <person name="Cannon C."/>
            <person name="Castanera R."/>
            <person name="Culley D."/>
            <person name="Daum C."/>
            <person name="Ezra D."/>
            <person name="Gonzalez J."/>
            <person name="Henrissat B."/>
            <person name="Kuo A."/>
            <person name="Liang C."/>
            <person name="Lipzen A."/>
            <person name="Lutzoni F."/>
            <person name="Magnuson J."/>
            <person name="Mondo S."/>
            <person name="Nolan M."/>
            <person name="Ohm R."/>
            <person name="Pangilinan J."/>
            <person name="Park H.-J."/>
            <person name="Ramirez L."/>
            <person name="Alfaro M."/>
            <person name="Sun H."/>
            <person name="Tritt A."/>
            <person name="Yoshinaga Y."/>
            <person name="Zwiers L.-H."/>
            <person name="Turgeon B."/>
            <person name="Goodwin S."/>
            <person name="Spatafora J."/>
            <person name="Crous P."/>
            <person name="Grigoriev I."/>
        </authorList>
    </citation>
    <scope>NUCLEOTIDE SEQUENCE</scope>
    <source>
        <strain evidence="3">CBS 122367</strain>
    </source>
</reference>
<evidence type="ECO:0000256" key="1">
    <source>
        <dbReference type="SAM" id="MobiDB-lite"/>
    </source>
</evidence>
<dbReference type="Proteomes" id="UP000799291">
    <property type="component" value="Unassembled WGS sequence"/>
</dbReference>
<organism evidence="3 4">
    <name type="scientific">Lentithecium fluviatile CBS 122367</name>
    <dbReference type="NCBI Taxonomy" id="1168545"/>
    <lineage>
        <taxon>Eukaryota</taxon>
        <taxon>Fungi</taxon>
        <taxon>Dikarya</taxon>
        <taxon>Ascomycota</taxon>
        <taxon>Pezizomycotina</taxon>
        <taxon>Dothideomycetes</taxon>
        <taxon>Pleosporomycetidae</taxon>
        <taxon>Pleosporales</taxon>
        <taxon>Massarineae</taxon>
        <taxon>Lentitheciaceae</taxon>
        <taxon>Lentithecium</taxon>
    </lineage>
</organism>
<dbReference type="PANTHER" id="PTHR47260:SF3">
    <property type="entry name" value="THIOESTERASE FAMILY PROTEIN (AFU_ORTHOLOGUE AFUA_7G03960)"/>
    <property type="match status" value="1"/>
</dbReference>
<feature type="region of interest" description="Disordered" evidence="1">
    <location>
        <begin position="84"/>
        <end position="113"/>
    </location>
</feature>
<dbReference type="Gene3D" id="3.10.129.10">
    <property type="entry name" value="Hotdog Thioesterase"/>
    <property type="match status" value="1"/>
</dbReference>
<evidence type="ECO:0000313" key="4">
    <source>
        <dbReference type="Proteomes" id="UP000799291"/>
    </source>
</evidence>
<dbReference type="Pfam" id="PF03061">
    <property type="entry name" value="4HBT"/>
    <property type="match status" value="1"/>
</dbReference>